<protein>
    <submittedName>
        <fullName evidence="3">Uncharacterized protein</fullName>
    </submittedName>
</protein>
<feature type="transmembrane region" description="Helical" evidence="2">
    <location>
        <begin position="165"/>
        <end position="186"/>
    </location>
</feature>
<sequence length="219" mass="22662">MTTAPARPAPRPSGGRPARLTSRLTDRLLGTALVIAACDPSAALHASPPVRLLVTAAAAAAAWWAAPMVDARPVHTSMRWPAVLARRRTTVLPAAAIAIAAATDPAPWLVVCIAALLLAYLLVTDPWTAGVTAPPGRPRATPALAAAAATAVVLLAAQAPTARTAYARLPAALAVGATAACLALALHTRHRPPNRPPRPDPAADEARNRPPHRARTRRH</sequence>
<comment type="caution">
    <text evidence="3">The sequence shown here is derived from an EMBL/GenBank/DDBJ whole genome shotgun (WGS) entry which is preliminary data.</text>
</comment>
<feature type="transmembrane region" description="Helical" evidence="2">
    <location>
        <begin position="108"/>
        <end position="128"/>
    </location>
</feature>
<keyword evidence="2" id="KW-0472">Membrane</keyword>
<dbReference type="EMBL" id="JZWV01000411">
    <property type="protein sequence ID" value="KJY32452.1"/>
    <property type="molecule type" value="Genomic_DNA"/>
</dbReference>
<dbReference type="RefSeq" id="WP_045948152.1">
    <property type="nucleotide sequence ID" value="NZ_JZWV01000411.1"/>
</dbReference>
<accession>A0A0F4JDP3</accession>
<evidence type="ECO:0000256" key="1">
    <source>
        <dbReference type="SAM" id="MobiDB-lite"/>
    </source>
</evidence>
<name>A0A0F4JDP3_9ACTN</name>
<dbReference type="Proteomes" id="UP000033551">
    <property type="component" value="Unassembled WGS sequence"/>
</dbReference>
<keyword evidence="4" id="KW-1185">Reference proteome</keyword>
<proteinExistence type="predicted"/>
<feature type="transmembrane region" description="Helical" evidence="2">
    <location>
        <begin position="140"/>
        <end position="159"/>
    </location>
</feature>
<gene>
    <name evidence="3" type="ORF">VR44_15930</name>
</gene>
<dbReference type="OrthoDB" id="4332335at2"/>
<keyword evidence="2" id="KW-0812">Transmembrane</keyword>
<evidence type="ECO:0000313" key="3">
    <source>
        <dbReference type="EMBL" id="KJY32452.1"/>
    </source>
</evidence>
<evidence type="ECO:0000256" key="2">
    <source>
        <dbReference type="SAM" id="Phobius"/>
    </source>
</evidence>
<organism evidence="3 4">
    <name type="scientific">Streptomyces katrae</name>
    <dbReference type="NCBI Taxonomy" id="68223"/>
    <lineage>
        <taxon>Bacteria</taxon>
        <taxon>Bacillati</taxon>
        <taxon>Actinomycetota</taxon>
        <taxon>Actinomycetes</taxon>
        <taxon>Kitasatosporales</taxon>
        <taxon>Streptomycetaceae</taxon>
        <taxon>Streptomyces</taxon>
    </lineage>
</organism>
<dbReference type="AlphaFoldDB" id="A0A0F4JDP3"/>
<dbReference type="PATRIC" id="fig|68223.7.peg.7595"/>
<keyword evidence="2" id="KW-1133">Transmembrane helix</keyword>
<reference evidence="3 4" key="1">
    <citation type="submission" date="2015-02" db="EMBL/GenBank/DDBJ databases">
        <authorList>
            <person name="Ju K.-S."/>
            <person name="Doroghazi J.R."/>
            <person name="Metcalf W."/>
        </authorList>
    </citation>
    <scope>NUCLEOTIDE SEQUENCE [LARGE SCALE GENOMIC DNA]</scope>
    <source>
        <strain evidence="3 4">NRRL ISP-5550</strain>
    </source>
</reference>
<feature type="region of interest" description="Disordered" evidence="1">
    <location>
        <begin position="188"/>
        <end position="219"/>
    </location>
</feature>
<evidence type="ECO:0000313" key="4">
    <source>
        <dbReference type="Proteomes" id="UP000033551"/>
    </source>
</evidence>
<feature type="compositionally biased region" description="Basic residues" evidence="1">
    <location>
        <begin position="209"/>
        <end position="219"/>
    </location>
</feature>